<dbReference type="SUPFAM" id="SSF54171">
    <property type="entry name" value="DNA-binding domain"/>
    <property type="match status" value="1"/>
</dbReference>
<dbReference type="GO" id="GO:0005634">
    <property type="term" value="C:nucleus"/>
    <property type="evidence" value="ECO:0007669"/>
    <property type="project" value="UniProtKB-SubCell"/>
</dbReference>
<proteinExistence type="predicted"/>
<evidence type="ECO:0000256" key="5">
    <source>
        <dbReference type="ARBA" id="ARBA00023242"/>
    </source>
</evidence>
<dbReference type="PROSITE" id="PS50982">
    <property type="entry name" value="MBD"/>
    <property type="match status" value="1"/>
</dbReference>
<sequence length="885" mass="95946">MAETINETATVTAETTKQTTVTLPVLDLRLFSQLELNNIADKNSTARNRRFDDDSVIPKIDRSVFNESAGSRKQTYSRLRLRKPNSSAPVPAPVVPVSSSSRIADDEENSRIIDLLQGLFGVEALRGGNDDRAVPLQIEFRPLSVQNGSIDGVESSQRKRKRGRPSRDVTPVPGRLLAICEAMETDTEKKVEADMEVVTAEEKNESVLDDAGDPFMEELIKRSQGMNTEAELKVFLESLGGVWASDRKKRRIVDANAVCDLLPTGWKLVLIVQRRGKHNSVVCRRYTSPDGRQFDSYKDVSSYLVSLSGVQDIGQLQSCYTDGSQQLSSNINVASANQNVAHVPTGGIKIDGNASSHHEKQETISSSMGTGNLNISDGNLNGDLAMYCEQSHITSEAFRVPEHSTDVGLPLKDTKNGANSVPGCFLSEDRVYNLNVGQIPSGGTKIDAHSSHQVKQATMSPSIGTRKLNASNRNISSNLNFDRKLVLALKASDTARNPGILLDFTAPISNSGRGIDRCSDERNAVTCIKGSVSNFDSQDKSTGYCETVPYGNEQVHVGDNGLGPSSTLVENHIQKIGSESSMLVPNSEEKMFAGSNLEDIHLLSSVVGMEQNDGKLVENDNQQIISSRNQSGIEDISTNGELQFSSEGTLAPSQNEHHHTSIHSMDVAQTSVLKDSAEGHFFYNDLSSSSIDERTWDPNGYINNISFGAWPQDASVFGVVDFTTDLYAANNFNHVPPTDEVARSCVQKSSSMNGQIFTADNLLHRNSESNLFTVAGNQHPAAFHDNMNNISAGTFSALKYVDAGCMKPQLGIVSCSNVIAPDAYASPTVMQGISESVPPGGSILNQFGKQNDDGVSKGNKSCLSEVAQSEAELFQTDSMGFPKFR</sequence>
<dbReference type="AlphaFoldDB" id="A0A072V0Q2"/>
<comment type="subcellular location">
    <subcellularLocation>
        <location evidence="1">Nucleus</location>
    </subcellularLocation>
</comment>
<evidence type="ECO:0000256" key="1">
    <source>
        <dbReference type="ARBA" id="ARBA00004123"/>
    </source>
</evidence>
<evidence type="ECO:0000259" key="7">
    <source>
        <dbReference type="PROSITE" id="PS50982"/>
    </source>
</evidence>
<evidence type="ECO:0000313" key="8">
    <source>
        <dbReference type="EMBL" id="KEH34943.1"/>
    </source>
</evidence>
<reference evidence="8 10" key="2">
    <citation type="journal article" date="2014" name="BMC Genomics">
        <title>An improved genome release (version Mt4.0) for the model legume Medicago truncatula.</title>
        <authorList>
            <person name="Tang H."/>
            <person name="Krishnakumar V."/>
            <person name="Bidwell S."/>
            <person name="Rosen B."/>
            <person name="Chan A."/>
            <person name="Zhou S."/>
            <person name="Gentzbittel L."/>
            <person name="Childs K.L."/>
            <person name="Yandell M."/>
            <person name="Gundlach H."/>
            <person name="Mayer K.F."/>
            <person name="Schwartz D.C."/>
            <person name="Town C.D."/>
        </authorList>
    </citation>
    <scope>GENOME REANNOTATION</scope>
    <source>
        <strain evidence="8">A17</strain>
        <strain evidence="9 10">cv. Jemalong A17</strain>
    </source>
</reference>
<feature type="region of interest" description="Disordered" evidence="6">
    <location>
        <begin position="148"/>
        <end position="170"/>
    </location>
</feature>
<dbReference type="PANTHER" id="PTHR37701:SF14">
    <property type="entry name" value="METHYL-CPG-BINDING DOMAIN PROTEIN"/>
    <property type="match status" value="1"/>
</dbReference>
<dbReference type="Pfam" id="PF01429">
    <property type="entry name" value="MBD"/>
    <property type="match status" value="1"/>
</dbReference>
<evidence type="ECO:0000256" key="6">
    <source>
        <dbReference type="SAM" id="MobiDB-lite"/>
    </source>
</evidence>
<dbReference type="InterPro" id="IPR001739">
    <property type="entry name" value="Methyl_CpG_DNA-bd"/>
</dbReference>
<dbReference type="InterPro" id="IPR016177">
    <property type="entry name" value="DNA-bd_dom_sf"/>
</dbReference>
<gene>
    <name evidence="9" type="primary">25489466</name>
    <name evidence="8" type="ordered locus">MTR_3g074640</name>
</gene>
<dbReference type="PANTHER" id="PTHR37701">
    <property type="entry name" value="METHYL-CPG-BINDING DOMAIN-CONTAINING PROTEIN 8"/>
    <property type="match status" value="1"/>
</dbReference>
<dbReference type="EMBL" id="CM001219">
    <property type="protein sequence ID" value="KEH34943.1"/>
    <property type="molecule type" value="Genomic_DNA"/>
</dbReference>
<keyword evidence="5" id="KW-0539">Nucleus</keyword>
<keyword evidence="2" id="KW-0805">Transcription regulation</keyword>
<dbReference type="HOGENOM" id="CLU_331882_0_0_1"/>
<reference evidence="8 10" key="1">
    <citation type="journal article" date="2011" name="Nature">
        <title>The Medicago genome provides insight into the evolution of rhizobial symbioses.</title>
        <authorList>
            <person name="Young N.D."/>
            <person name="Debelle F."/>
            <person name="Oldroyd G.E."/>
            <person name="Geurts R."/>
            <person name="Cannon S.B."/>
            <person name="Udvardi M.K."/>
            <person name="Benedito V.A."/>
            <person name="Mayer K.F."/>
            <person name="Gouzy J."/>
            <person name="Schoof H."/>
            <person name="Van de Peer Y."/>
            <person name="Proost S."/>
            <person name="Cook D.R."/>
            <person name="Meyers B.C."/>
            <person name="Spannagl M."/>
            <person name="Cheung F."/>
            <person name="De Mita S."/>
            <person name="Krishnakumar V."/>
            <person name="Gundlach H."/>
            <person name="Zhou S."/>
            <person name="Mudge J."/>
            <person name="Bharti A.K."/>
            <person name="Murray J.D."/>
            <person name="Naoumkina M.A."/>
            <person name="Rosen B."/>
            <person name="Silverstein K.A."/>
            <person name="Tang H."/>
            <person name="Rombauts S."/>
            <person name="Zhao P.X."/>
            <person name="Zhou P."/>
            <person name="Barbe V."/>
            <person name="Bardou P."/>
            <person name="Bechner M."/>
            <person name="Bellec A."/>
            <person name="Berger A."/>
            <person name="Berges H."/>
            <person name="Bidwell S."/>
            <person name="Bisseling T."/>
            <person name="Choisne N."/>
            <person name="Couloux A."/>
            <person name="Denny R."/>
            <person name="Deshpande S."/>
            <person name="Dai X."/>
            <person name="Doyle J.J."/>
            <person name="Dudez A.M."/>
            <person name="Farmer A.D."/>
            <person name="Fouteau S."/>
            <person name="Franken C."/>
            <person name="Gibelin C."/>
            <person name="Gish J."/>
            <person name="Goldstein S."/>
            <person name="Gonzalez A.J."/>
            <person name="Green P.J."/>
            <person name="Hallab A."/>
            <person name="Hartog M."/>
            <person name="Hua A."/>
            <person name="Humphray S.J."/>
            <person name="Jeong D.H."/>
            <person name="Jing Y."/>
            <person name="Jocker A."/>
            <person name="Kenton S.M."/>
            <person name="Kim D.J."/>
            <person name="Klee K."/>
            <person name="Lai H."/>
            <person name="Lang C."/>
            <person name="Lin S."/>
            <person name="Macmil S.L."/>
            <person name="Magdelenat G."/>
            <person name="Matthews L."/>
            <person name="McCorrison J."/>
            <person name="Monaghan E.L."/>
            <person name="Mun J.H."/>
            <person name="Najar F.Z."/>
            <person name="Nicholson C."/>
            <person name="Noirot C."/>
            <person name="O'Bleness M."/>
            <person name="Paule C.R."/>
            <person name="Poulain J."/>
            <person name="Prion F."/>
            <person name="Qin B."/>
            <person name="Qu C."/>
            <person name="Retzel E.F."/>
            <person name="Riddle C."/>
            <person name="Sallet E."/>
            <person name="Samain S."/>
            <person name="Samson N."/>
            <person name="Sanders I."/>
            <person name="Saurat O."/>
            <person name="Scarpelli C."/>
            <person name="Schiex T."/>
            <person name="Segurens B."/>
            <person name="Severin A.J."/>
            <person name="Sherrier D.J."/>
            <person name="Shi R."/>
            <person name="Sims S."/>
            <person name="Singer S.R."/>
            <person name="Sinharoy S."/>
            <person name="Sterck L."/>
            <person name="Viollet A."/>
            <person name="Wang B.B."/>
            <person name="Wang K."/>
            <person name="Wang M."/>
            <person name="Wang X."/>
            <person name="Warfsmann J."/>
            <person name="Weissenbach J."/>
            <person name="White D.D."/>
            <person name="White J.D."/>
            <person name="Wiley G.B."/>
            <person name="Wincker P."/>
            <person name="Xing Y."/>
            <person name="Yang L."/>
            <person name="Yao Z."/>
            <person name="Ying F."/>
            <person name="Zhai J."/>
            <person name="Zhou L."/>
            <person name="Zuber A."/>
            <person name="Denarie J."/>
            <person name="Dixon R.A."/>
            <person name="May G.D."/>
            <person name="Schwartz D.C."/>
            <person name="Rogers J."/>
            <person name="Quetier F."/>
            <person name="Town C.D."/>
            <person name="Roe B.A."/>
        </authorList>
    </citation>
    <scope>NUCLEOTIDE SEQUENCE [LARGE SCALE GENOMIC DNA]</scope>
    <source>
        <strain evidence="8">A17</strain>
        <strain evidence="9 10">cv. Jemalong A17</strain>
    </source>
</reference>
<accession>A0A072V0Q2</accession>
<dbReference type="Gene3D" id="3.30.890.10">
    <property type="entry name" value="Methyl-cpg-binding Protein 2, Chain A"/>
    <property type="match status" value="1"/>
</dbReference>
<evidence type="ECO:0000256" key="2">
    <source>
        <dbReference type="ARBA" id="ARBA00023015"/>
    </source>
</evidence>
<reference evidence="9" key="3">
    <citation type="submission" date="2015-04" db="UniProtKB">
        <authorList>
            <consortium name="EnsemblPlants"/>
        </authorList>
    </citation>
    <scope>IDENTIFICATION</scope>
    <source>
        <strain evidence="9">cv. Jemalong A17</strain>
    </source>
</reference>
<dbReference type="KEGG" id="mtr:25489466"/>
<dbReference type="OrthoDB" id="1675150at2759"/>
<dbReference type="Proteomes" id="UP000002051">
    <property type="component" value="Chromosome 3"/>
</dbReference>
<protein>
    <submittedName>
        <fullName evidence="8">Methyl-CpG-binding domain protein</fullName>
    </submittedName>
</protein>
<keyword evidence="3" id="KW-0238">DNA-binding</keyword>
<evidence type="ECO:0000256" key="4">
    <source>
        <dbReference type="ARBA" id="ARBA00023163"/>
    </source>
</evidence>
<evidence type="ECO:0000256" key="3">
    <source>
        <dbReference type="ARBA" id="ARBA00023125"/>
    </source>
</evidence>
<keyword evidence="4" id="KW-0804">Transcription</keyword>
<evidence type="ECO:0000313" key="10">
    <source>
        <dbReference type="Proteomes" id="UP000002051"/>
    </source>
</evidence>
<feature type="domain" description="MBD" evidence="7">
    <location>
        <begin position="252"/>
        <end position="325"/>
    </location>
</feature>
<dbReference type="InterPro" id="IPR037472">
    <property type="entry name" value="MBD8"/>
</dbReference>
<feature type="region of interest" description="Disordered" evidence="6">
    <location>
        <begin position="83"/>
        <end position="102"/>
    </location>
</feature>
<keyword evidence="10" id="KW-1185">Reference proteome</keyword>
<dbReference type="EnsemblPlants" id="KEH34943">
    <property type="protein sequence ID" value="KEH34943"/>
    <property type="gene ID" value="MTR_3g074640"/>
</dbReference>
<name>A0A072V0Q2_MEDTR</name>
<dbReference type="GO" id="GO:0003677">
    <property type="term" value="F:DNA binding"/>
    <property type="evidence" value="ECO:0007669"/>
    <property type="project" value="UniProtKB-KW"/>
</dbReference>
<organism evidence="8 10">
    <name type="scientific">Medicago truncatula</name>
    <name type="common">Barrel medic</name>
    <name type="synonym">Medicago tribuloides</name>
    <dbReference type="NCBI Taxonomy" id="3880"/>
    <lineage>
        <taxon>Eukaryota</taxon>
        <taxon>Viridiplantae</taxon>
        <taxon>Streptophyta</taxon>
        <taxon>Embryophyta</taxon>
        <taxon>Tracheophyta</taxon>
        <taxon>Spermatophyta</taxon>
        <taxon>Magnoliopsida</taxon>
        <taxon>eudicotyledons</taxon>
        <taxon>Gunneridae</taxon>
        <taxon>Pentapetalae</taxon>
        <taxon>rosids</taxon>
        <taxon>fabids</taxon>
        <taxon>Fabales</taxon>
        <taxon>Fabaceae</taxon>
        <taxon>Papilionoideae</taxon>
        <taxon>50 kb inversion clade</taxon>
        <taxon>NPAAA clade</taxon>
        <taxon>Hologalegina</taxon>
        <taxon>IRL clade</taxon>
        <taxon>Trifolieae</taxon>
        <taxon>Medicago</taxon>
    </lineage>
</organism>
<evidence type="ECO:0000313" key="9">
    <source>
        <dbReference type="EnsemblPlants" id="KEH34943"/>
    </source>
</evidence>